<keyword evidence="3" id="KW-1185">Reference proteome</keyword>
<dbReference type="GO" id="GO:0004497">
    <property type="term" value="F:monooxygenase activity"/>
    <property type="evidence" value="ECO:0007669"/>
    <property type="project" value="UniProtKB-KW"/>
</dbReference>
<dbReference type="InterPro" id="IPR002938">
    <property type="entry name" value="FAD-bd"/>
</dbReference>
<dbReference type="Proteomes" id="UP001597045">
    <property type="component" value="Unassembled WGS sequence"/>
</dbReference>
<name>A0ABW3MEN3_9PSEU</name>
<evidence type="ECO:0000313" key="2">
    <source>
        <dbReference type="EMBL" id="MFD1048442.1"/>
    </source>
</evidence>
<dbReference type="InterPro" id="IPR036188">
    <property type="entry name" value="FAD/NAD-bd_sf"/>
</dbReference>
<sequence>MLAAELRLHDVRVLVLDKEPEPVSSFVRVVTLHMRSLELVAMRGLLDRFLERGRQRPVGGVFVAV</sequence>
<feature type="non-terminal residue" evidence="2">
    <location>
        <position position="65"/>
    </location>
</feature>
<evidence type="ECO:0000259" key="1">
    <source>
        <dbReference type="Pfam" id="PF01494"/>
    </source>
</evidence>
<feature type="domain" description="FAD-binding" evidence="1">
    <location>
        <begin position="1"/>
        <end position="62"/>
    </location>
</feature>
<proteinExistence type="predicted"/>
<dbReference type="EMBL" id="JBHTIS010001595">
    <property type="protein sequence ID" value="MFD1048442.1"/>
    <property type="molecule type" value="Genomic_DNA"/>
</dbReference>
<organism evidence="2 3">
    <name type="scientific">Kibdelosporangium lantanae</name>
    <dbReference type="NCBI Taxonomy" id="1497396"/>
    <lineage>
        <taxon>Bacteria</taxon>
        <taxon>Bacillati</taxon>
        <taxon>Actinomycetota</taxon>
        <taxon>Actinomycetes</taxon>
        <taxon>Pseudonocardiales</taxon>
        <taxon>Pseudonocardiaceae</taxon>
        <taxon>Kibdelosporangium</taxon>
    </lineage>
</organism>
<protein>
    <submittedName>
        <fullName evidence="2">FAD-dependent monooxygenase</fullName>
    </submittedName>
</protein>
<comment type="caution">
    <text evidence="2">The sequence shown here is derived from an EMBL/GenBank/DDBJ whole genome shotgun (WGS) entry which is preliminary data.</text>
</comment>
<dbReference type="Gene3D" id="3.50.50.60">
    <property type="entry name" value="FAD/NAD(P)-binding domain"/>
    <property type="match status" value="1"/>
</dbReference>
<keyword evidence="2" id="KW-0560">Oxidoreductase</keyword>
<accession>A0ABW3MEN3</accession>
<reference evidence="3" key="1">
    <citation type="journal article" date="2019" name="Int. J. Syst. Evol. Microbiol.">
        <title>The Global Catalogue of Microorganisms (GCM) 10K type strain sequencing project: providing services to taxonomists for standard genome sequencing and annotation.</title>
        <authorList>
            <consortium name="The Broad Institute Genomics Platform"/>
            <consortium name="The Broad Institute Genome Sequencing Center for Infectious Disease"/>
            <person name="Wu L."/>
            <person name="Ma J."/>
        </authorList>
    </citation>
    <scope>NUCLEOTIDE SEQUENCE [LARGE SCALE GENOMIC DNA]</scope>
    <source>
        <strain evidence="3">JCM 31486</strain>
    </source>
</reference>
<gene>
    <name evidence="2" type="ORF">ACFQ1S_24370</name>
</gene>
<dbReference type="SUPFAM" id="SSF51905">
    <property type="entry name" value="FAD/NAD(P)-binding domain"/>
    <property type="match status" value="1"/>
</dbReference>
<evidence type="ECO:0000313" key="3">
    <source>
        <dbReference type="Proteomes" id="UP001597045"/>
    </source>
</evidence>
<keyword evidence="2" id="KW-0503">Monooxygenase</keyword>
<dbReference type="Pfam" id="PF01494">
    <property type="entry name" value="FAD_binding_3"/>
    <property type="match status" value="1"/>
</dbReference>